<protein>
    <recommendedName>
        <fullName evidence="3">C2H2-type domain-containing protein</fullName>
    </recommendedName>
</protein>
<dbReference type="InterPro" id="IPR013087">
    <property type="entry name" value="Znf_C2H2_type"/>
</dbReference>
<sequence>MGTCANNCSCCSFLSPDTSSRGAPQQIVGENVPMSRRQRRVLPVTRDAGRPVQGRMCPEAGGTEPEFQSQSNELMRERSSASDGDLFKCPKCGRGYRAAQSLQRHRWQCDMSRAFRCIQCGAVYHRPDRLKEHMACAHGLRLKGPGKGRQFKV</sequence>
<evidence type="ECO:0000256" key="1">
    <source>
        <dbReference type="PROSITE-ProRule" id="PRU00042"/>
    </source>
</evidence>
<dbReference type="Proteomes" id="UP001519460">
    <property type="component" value="Unassembled WGS sequence"/>
</dbReference>
<name>A0ABD0K351_9CAEN</name>
<evidence type="ECO:0000256" key="2">
    <source>
        <dbReference type="SAM" id="MobiDB-lite"/>
    </source>
</evidence>
<dbReference type="PROSITE" id="PS00028">
    <property type="entry name" value="ZINC_FINGER_C2H2_1"/>
    <property type="match status" value="1"/>
</dbReference>
<dbReference type="InterPro" id="IPR036236">
    <property type="entry name" value="Znf_C2H2_sf"/>
</dbReference>
<dbReference type="SMART" id="SM00355">
    <property type="entry name" value="ZnF_C2H2"/>
    <property type="match status" value="2"/>
</dbReference>
<keyword evidence="1" id="KW-0863">Zinc-finger</keyword>
<organism evidence="4 5">
    <name type="scientific">Batillaria attramentaria</name>
    <dbReference type="NCBI Taxonomy" id="370345"/>
    <lineage>
        <taxon>Eukaryota</taxon>
        <taxon>Metazoa</taxon>
        <taxon>Spiralia</taxon>
        <taxon>Lophotrochozoa</taxon>
        <taxon>Mollusca</taxon>
        <taxon>Gastropoda</taxon>
        <taxon>Caenogastropoda</taxon>
        <taxon>Sorbeoconcha</taxon>
        <taxon>Cerithioidea</taxon>
        <taxon>Batillariidae</taxon>
        <taxon>Batillaria</taxon>
    </lineage>
</organism>
<evidence type="ECO:0000313" key="5">
    <source>
        <dbReference type="Proteomes" id="UP001519460"/>
    </source>
</evidence>
<feature type="compositionally biased region" description="Basic and acidic residues" evidence="2">
    <location>
        <begin position="74"/>
        <end position="83"/>
    </location>
</feature>
<keyword evidence="1" id="KW-0862">Zinc</keyword>
<reference evidence="4 5" key="1">
    <citation type="journal article" date="2023" name="Sci. Data">
        <title>Genome assembly of the Korean intertidal mud-creeper Batillaria attramentaria.</title>
        <authorList>
            <person name="Patra A.K."/>
            <person name="Ho P.T."/>
            <person name="Jun S."/>
            <person name="Lee S.J."/>
            <person name="Kim Y."/>
            <person name="Won Y.J."/>
        </authorList>
    </citation>
    <scope>NUCLEOTIDE SEQUENCE [LARGE SCALE GENOMIC DNA]</scope>
    <source>
        <strain evidence="4">Wonlab-2016</strain>
    </source>
</reference>
<accession>A0ABD0K351</accession>
<dbReference type="SUPFAM" id="SSF57667">
    <property type="entry name" value="beta-beta-alpha zinc fingers"/>
    <property type="match status" value="1"/>
</dbReference>
<dbReference type="PROSITE" id="PS50157">
    <property type="entry name" value="ZINC_FINGER_C2H2_2"/>
    <property type="match status" value="2"/>
</dbReference>
<dbReference type="AlphaFoldDB" id="A0ABD0K351"/>
<comment type="caution">
    <text evidence="4">The sequence shown here is derived from an EMBL/GenBank/DDBJ whole genome shotgun (WGS) entry which is preliminary data.</text>
</comment>
<dbReference type="EMBL" id="JACVVK020000265">
    <property type="protein sequence ID" value="KAK7481291.1"/>
    <property type="molecule type" value="Genomic_DNA"/>
</dbReference>
<proteinExistence type="predicted"/>
<feature type="domain" description="C2H2-type" evidence="3">
    <location>
        <begin position="87"/>
        <end position="106"/>
    </location>
</feature>
<keyword evidence="5" id="KW-1185">Reference proteome</keyword>
<feature type="region of interest" description="Disordered" evidence="2">
    <location>
        <begin position="44"/>
        <end position="83"/>
    </location>
</feature>
<dbReference type="Gene3D" id="3.30.160.60">
    <property type="entry name" value="Classic Zinc Finger"/>
    <property type="match status" value="1"/>
</dbReference>
<gene>
    <name evidence="4" type="ORF">BaRGS_00027551</name>
</gene>
<evidence type="ECO:0000313" key="4">
    <source>
        <dbReference type="EMBL" id="KAK7481291.1"/>
    </source>
</evidence>
<dbReference type="GO" id="GO:0008270">
    <property type="term" value="F:zinc ion binding"/>
    <property type="evidence" value="ECO:0007669"/>
    <property type="project" value="UniProtKB-KW"/>
</dbReference>
<keyword evidence="1" id="KW-0479">Metal-binding</keyword>
<feature type="domain" description="C2H2-type" evidence="3">
    <location>
        <begin position="115"/>
        <end position="138"/>
    </location>
</feature>
<dbReference type="Pfam" id="PF00096">
    <property type="entry name" value="zf-C2H2"/>
    <property type="match status" value="1"/>
</dbReference>
<evidence type="ECO:0000259" key="3">
    <source>
        <dbReference type="PROSITE" id="PS50157"/>
    </source>
</evidence>